<organism evidence="2 3">
    <name type="scientific">Mycena chlorophos</name>
    <name type="common">Agaric fungus</name>
    <name type="synonym">Agaricus chlorophos</name>
    <dbReference type="NCBI Taxonomy" id="658473"/>
    <lineage>
        <taxon>Eukaryota</taxon>
        <taxon>Fungi</taxon>
        <taxon>Dikarya</taxon>
        <taxon>Basidiomycota</taxon>
        <taxon>Agaricomycotina</taxon>
        <taxon>Agaricomycetes</taxon>
        <taxon>Agaricomycetidae</taxon>
        <taxon>Agaricales</taxon>
        <taxon>Marasmiineae</taxon>
        <taxon>Mycenaceae</taxon>
        <taxon>Mycena</taxon>
    </lineage>
</organism>
<feature type="region of interest" description="Disordered" evidence="1">
    <location>
        <begin position="152"/>
        <end position="173"/>
    </location>
</feature>
<feature type="region of interest" description="Disordered" evidence="1">
    <location>
        <begin position="97"/>
        <end position="116"/>
    </location>
</feature>
<dbReference type="Proteomes" id="UP000815677">
    <property type="component" value="Unassembled WGS sequence"/>
</dbReference>
<protein>
    <submittedName>
        <fullName evidence="2">Uncharacterized protein</fullName>
    </submittedName>
</protein>
<proteinExistence type="predicted"/>
<accession>A0ABQ0L9V1</accession>
<reference evidence="2" key="1">
    <citation type="submission" date="2014-09" db="EMBL/GenBank/DDBJ databases">
        <title>Genome sequence of the luminous mushroom Mycena chlorophos for searching fungal bioluminescence genes.</title>
        <authorList>
            <person name="Tanaka Y."/>
            <person name="Kasuga D."/>
            <person name="Oba Y."/>
            <person name="Hase S."/>
            <person name="Sato K."/>
            <person name="Oba Y."/>
            <person name="Sakakibara Y."/>
        </authorList>
    </citation>
    <scope>NUCLEOTIDE SEQUENCE</scope>
</reference>
<keyword evidence="3" id="KW-1185">Reference proteome</keyword>
<sequence>MKLLHLRMTHNARSVRAAAGHSFRSLLFPPTYPCMRRNERCSGYSIQVERSTDADAVACNSTSSARRPGVDSDYTRHTVDDQLVEVSMIYGPSLPTSRVGPDASIGSEQRLGQGRPSDILRVEHSRLHIIPGSLPSGTTKLEIRFATHKRRHHSLGPFSRSRPNISHPQRRKKSDLCVGASQFCRFR</sequence>
<name>A0ABQ0L9V1_MYCCL</name>
<evidence type="ECO:0000313" key="2">
    <source>
        <dbReference type="EMBL" id="GAT47929.1"/>
    </source>
</evidence>
<evidence type="ECO:0000313" key="3">
    <source>
        <dbReference type="Proteomes" id="UP000815677"/>
    </source>
</evidence>
<dbReference type="EMBL" id="DF844081">
    <property type="protein sequence ID" value="GAT47929.1"/>
    <property type="molecule type" value="Genomic_DNA"/>
</dbReference>
<gene>
    <name evidence="2" type="ORF">MCHLO_05370</name>
</gene>
<evidence type="ECO:0000256" key="1">
    <source>
        <dbReference type="SAM" id="MobiDB-lite"/>
    </source>
</evidence>